<reference evidence="8" key="1">
    <citation type="submission" date="2020-06" db="EMBL/GenBank/DDBJ databases">
        <title>Draft genomic sequecing of Geomonas sp. Red745.</title>
        <authorList>
            <person name="Itoh H."/>
            <person name="Xu Z.X."/>
            <person name="Ushijima N."/>
            <person name="Masuda Y."/>
            <person name="Shiratori Y."/>
            <person name="Senoo K."/>
        </authorList>
    </citation>
    <scope>NUCLEOTIDE SEQUENCE [LARGE SCALE GENOMIC DNA]</scope>
    <source>
        <strain evidence="8">Red745</strain>
    </source>
</reference>
<dbReference type="RefSeq" id="WP_183363261.1">
    <property type="nucleotide sequence ID" value="NZ_BLXZ01000011.1"/>
</dbReference>
<organism evidence="7 8">
    <name type="scientific">Geomonas limicola</name>
    <dbReference type="NCBI Taxonomy" id="2740186"/>
    <lineage>
        <taxon>Bacteria</taxon>
        <taxon>Pseudomonadati</taxon>
        <taxon>Thermodesulfobacteriota</taxon>
        <taxon>Desulfuromonadia</taxon>
        <taxon>Geobacterales</taxon>
        <taxon>Geobacteraceae</taxon>
        <taxon>Geomonas</taxon>
    </lineage>
</organism>
<evidence type="ECO:0000256" key="3">
    <source>
        <dbReference type="ARBA" id="ARBA00023274"/>
    </source>
</evidence>
<protein>
    <recommendedName>
        <fullName evidence="4 5">Small ribosomal subunit protein uS9</fullName>
    </recommendedName>
</protein>
<keyword evidence="2 5" id="KW-0689">Ribosomal protein</keyword>
<evidence type="ECO:0000256" key="2">
    <source>
        <dbReference type="ARBA" id="ARBA00022980"/>
    </source>
</evidence>
<evidence type="ECO:0000256" key="5">
    <source>
        <dbReference type="HAMAP-Rule" id="MF_00532"/>
    </source>
</evidence>
<dbReference type="HAMAP" id="MF_00532_B">
    <property type="entry name" value="Ribosomal_uS9_B"/>
    <property type="match status" value="1"/>
</dbReference>
<evidence type="ECO:0000256" key="1">
    <source>
        <dbReference type="ARBA" id="ARBA00005251"/>
    </source>
</evidence>
<dbReference type="GO" id="GO:0003723">
    <property type="term" value="F:RNA binding"/>
    <property type="evidence" value="ECO:0007669"/>
    <property type="project" value="TreeGrafter"/>
</dbReference>
<evidence type="ECO:0000256" key="4">
    <source>
        <dbReference type="ARBA" id="ARBA00035259"/>
    </source>
</evidence>
<comment type="caution">
    <text evidence="7">The sequence shown here is derived from an EMBL/GenBank/DDBJ whole genome shotgun (WGS) entry which is preliminary data.</text>
</comment>
<dbReference type="GO" id="GO:0022627">
    <property type="term" value="C:cytosolic small ribosomal subunit"/>
    <property type="evidence" value="ECO:0007669"/>
    <property type="project" value="TreeGrafter"/>
</dbReference>
<dbReference type="GO" id="GO:0006412">
    <property type="term" value="P:translation"/>
    <property type="evidence" value="ECO:0007669"/>
    <property type="project" value="UniProtKB-UniRule"/>
</dbReference>
<proteinExistence type="inferred from homology"/>
<dbReference type="AlphaFoldDB" id="A0A6V8NDE1"/>
<name>A0A6V8NDE1_9BACT</name>
<dbReference type="NCBIfam" id="NF001099">
    <property type="entry name" value="PRK00132.1"/>
    <property type="match status" value="1"/>
</dbReference>
<dbReference type="InterPro" id="IPR020568">
    <property type="entry name" value="Ribosomal_Su5_D2-typ_SF"/>
</dbReference>
<gene>
    <name evidence="5 7" type="primary">rpsI</name>
    <name evidence="7" type="ORF">GMLC_42310</name>
</gene>
<dbReference type="InterPro" id="IPR014721">
    <property type="entry name" value="Ribsml_uS5_D2-typ_fold_subgr"/>
</dbReference>
<dbReference type="InterPro" id="IPR020574">
    <property type="entry name" value="Ribosomal_uS9_CS"/>
</dbReference>
<sequence>MAAATFYATGKRKSSIARVWIKPGSGVITVNTKTLDQYFGRETSKMVVKQPLELTENVGKFDIFVTVKGGGDSGQAGAIKHGITKALIEADADLRGTLKKAGFITRDSRIKERKKYGKKAARASFQFSKR</sequence>
<dbReference type="FunFam" id="3.30.230.10:FF:000001">
    <property type="entry name" value="30S ribosomal protein S9"/>
    <property type="match status" value="1"/>
</dbReference>
<dbReference type="EMBL" id="BLXZ01000011">
    <property type="protein sequence ID" value="GFO70652.1"/>
    <property type="molecule type" value="Genomic_DNA"/>
</dbReference>
<dbReference type="PROSITE" id="PS00360">
    <property type="entry name" value="RIBOSOMAL_S9"/>
    <property type="match status" value="1"/>
</dbReference>
<dbReference type="GO" id="GO:0003735">
    <property type="term" value="F:structural constituent of ribosome"/>
    <property type="evidence" value="ECO:0007669"/>
    <property type="project" value="InterPro"/>
</dbReference>
<dbReference type="PANTHER" id="PTHR21569">
    <property type="entry name" value="RIBOSOMAL PROTEIN S9"/>
    <property type="match status" value="1"/>
</dbReference>
<dbReference type="PANTHER" id="PTHR21569:SF1">
    <property type="entry name" value="SMALL RIBOSOMAL SUBUNIT PROTEIN US9M"/>
    <property type="match status" value="1"/>
</dbReference>
<dbReference type="Proteomes" id="UP000587586">
    <property type="component" value="Unassembled WGS sequence"/>
</dbReference>
<comment type="similarity">
    <text evidence="1 5 6">Belongs to the universal ribosomal protein uS9 family.</text>
</comment>
<accession>A0A6V8NDE1</accession>
<evidence type="ECO:0000313" key="7">
    <source>
        <dbReference type="EMBL" id="GFO70652.1"/>
    </source>
</evidence>
<dbReference type="SUPFAM" id="SSF54211">
    <property type="entry name" value="Ribosomal protein S5 domain 2-like"/>
    <property type="match status" value="1"/>
</dbReference>
<keyword evidence="3 5" id="KW-0687">Ribonucleoprotein</keyword>
<dbReference type="Gene3D" id="3.30.230.10">
    <property type="match status" value="1"/>
</dbReference>
<dbReference type="InterPro" id="IPR023035">
    <property type="entry name" value="Ribosomal_uS9_bac/plastid"/>
</dbReference>
<evidence type="ECO:0000256" key="6">
    <source>
        <dbReference type="RuleBase" id="RU003815"/>
    </source>
</evidence>
<keyword evidence="8" id="KW-1185">Reference proteome</keyword>
<dbReference type="Pfam" id="PF00380">
    <property type="entry name" value="Ribosomal_S9"/>
    <property type="match status" value="1"/>
</dbReference>
<dbReference type="InterPro" id="IPR000754">
    <property type="entry name" value="Ribosomal_uS9"/>
</dbReference>
<evidence type="ECO:0000313" key="8">
    <source>
        <dbReference type="Proteomes" id="UP000587586"/>
    </source>
</evidence>